<dbReference type="Gene3D" id="1.25.40.10">
    <property type="entry name" value="Tetratricopeptide repeat domain"/>
    <property type="match status" value="1"/>
</dbReference>
<dbReference type="HOGENOM" id="CLU_035715_3_0_7"/>
<dbReference type="EMBL" id="CP003537">
    <property type="protein sequence ID" value="AGH94623.1"/>
    <property type="molecule type" value="Genomic_DNA"/>
</dbReference>
<proteinExistence type="predicted"/>
<accession>M4V614</accession>
<reference evidence="2 3" key="1">
    <citation type="journal article" date="2013" name="ISME J.">
        <title>By their genes ye shall know them: genomic signatures of predatory bacteria.</title>
        <authorList>
            <person name="Pasternak Z."/>
            <person name="Pietrokovski S."/>
            <person name="Rotem O."/>
            <person name="Gophna U."/>
            <person name="Lurie-Weinberger M.N."/>
            <person name="Jurkevitch E."/>
        </authorList>
    </citation>
    <scope>NUCLEOTIDE SEQUENCE [LARGE SCALE GENOMIC DNA]</scope>
    <source>
        <strain evidence="2 3">JSS</strain>
    </source>
</reference>
<evidence type="ECO:0000313" key="2">
    <source>
        <dbReference type="EMBL" id="AGH94623.1"/>
    </source>
</evidence>
<name>M4V614_9BACT</name>
<keyword evidence="3" id="KW-1185">Reference proteome</keyword>
<dbReference type="STRING" id="1184267.A11Q_403"/>
<evidence type="ECO:0000256" key="1">
    <source>
        <dbReference type="SAM" id="SignalP"/>
    </source>
</evidence>
<dbReference type="RefSeq" id="WP_015469113.1">
    <property type="nucleotide sequence ID" value="NC_020813.1"/>
</dbReference>
<dbReference type="SUPFAM" id="SSF48452">
    <property type="entry name" value="TPR-like"/>
    <property type="match status" value="1"/>
</dbReference>
<sequence length="412" mass="46670">MTKFIPVALCCLGFLLTGCATHQGKIETARAGLMSGNCETALPQLEKLSAEEGDNQLLYLMEYGSALQICKEYQKSNEVFLKADRLSEQIDYHSVSRIVGATLLNEEMIQYKGDIFERLFINVSAALNFLELGQLDDAMVEVRRIHEKYNRFTAEEKNSFELNSFAQYLAGMIYEVNGQFDDACIAYQSSYKLDNTYRNVGLDMLSACWRARRYQEYERLAKEMLLIESEVDYVKRKNKNEVIIVYLQGLGPRKTMRGAEGSLPHLSPTYNVTQQIVANYEDQKKKPQSQTSRSVYSVQNAAIATLEADYNALALRRIGARVAKEVVADQIRQKDEALGNVALLVMLLAERADLRNWSLLPEGVQVLRLNPKAGSTIEVTGLSRDHTRTEDMGTIDLSLNPKKRIYLLRSVR</sequence>
<dbReference type="InterPro" id="IPR011990">
    <property type="entry name" value="TPR-like_helical_dom_sf"/>
</dbReference>
<keyword evidence="1" id="KW-0732">Signal</keyword>
<dbReference type="AlphaFoldDB" id="M4V614"/>
<feature type="signal peptide" evidence="1">
    <location>
        <begin position="1"/>
        <end position="22"/>
    </location>
</feature>
<dbReference type="Proteomes" id="UP000012040">
    <property type="component" value="Chromosome"/>
</dbReference>
<protein>
    <recommendedName>
        <fullName evidence="4">Lipoprotein</fullName>
    </recommendedName>
</protein>
<dbReference type="KEGG" id="bex:A11Q_403"/>
<dbReference type="PATRIC" id="fig|1184267.3.peg.407"/>
<dbReference type="eggNOG" id="COG3014">
    <property type="taxonomic scope" value="Bacteria"/>
</dbReference>
<evidence type="ECO:0000313" key="3">
    <source>
        <dbReference type="Proteomes" id="UP000012040"/>
    </source>
</evidence>
<gene>
    <name evidence="2" type="ORF">A11Q_403</name>
</gene>
<dbReference type="PROSITE" id="PS51257">
    <property type="entry name" value="PROKAR_LIPOPROTEIN"/>
    <property type="match status" value="1"/>
</dbReference>
<feature type="chain" id="PRO_5004060412" description="Lipoprotein" evidence="1">
    <location>
        <begin position="23"/>
        <end position="412"/>
    </location>
</feature>
<evidence type="ECO:0008006" key="4">
    <source>
        <dbReference type="Google" id="ProtNLM"/>
    </source>
</evidence>
<organism evidence="2 3">
    <name type="scientific">Pseudobdellovibrio exovorus JSS</name>
    <dbReference type="NCBI Taxonomy" id="1184267"/>
    <lineage>
        <taxon>Bacteria</taxon>
        <taxon>Pseudomonadati</taxon>
        <taxon>Bdellovibrionota</taxon>
        <taxon>Bdellovibrionia</taxon>
        <taxon>Bdellovibrionales</taxon>
        <taxon>Pseudobdellovibrionaceae</taxon>
        <taxon>Pseudobdellovibrio</taxon>
    </lineage>
</organism>
<dbReference type="OrthoDB" id="5288415at2"/>